<feature type="transmembrane region" description="Helical" evidence="1">
    <location>
        <begin position="194"/>
        <end position="213"/>
    </location>
</feature>
<feature type="transmembrane region" description="Helical" evidence="1">
    <location>
        <begin position="40"/>
        <end position="65"/>
    </location>
</feature>
<name>A0A9X6NB78_HYPEX</name>
<feature type="transmembrane region" description="Helical" evidence="1">
    <location>
        <begin position="97"/>
        <end position="117"/>
    </location>
</feature>
<keyword evidence="1" id="KW-1133">Transmembrane helix</keyword>
<keyword evidence="1" id="KW-0812">Transmembrane</keyword>
<comment type="caution">
    <text evidence="2">The sequence shown here is derived from an EMBL/GenBank/DDBJ whole genome shotgun (WGS) entry which is preliminary data.</text>
</comment>
<dbReference type="EMBL" id="MTYJ01000202">
    <property type="protein sequence ID" value="OWA50755.1"/>
    <property type="molecule type" value="Genomic_DNA"/>
</dbReference>
<organism evidence="2 3">
    <name type="scientific">Hypsibius exemplaris</name>
    <name type="common">Freshwater tardigrade</name>
    <dbReference type="NCBI Taxonomy" id="2072580"/>
    <lineage>
        <taxon>Eukaryota</taxon>
        <taxon>Metazoa</taxon>
        <taxon>Ecdysozoa</taxon>
        <taxon>Tardigrada</taxon>
        <taxon>Eutardigrada</taxon>
        <taxon>Parachela</taxon>
        <taxon>Hypsibioidea</taxon>
        <taxon>Hypsibiidae</taxon>
        <taxon>Hypsibius</taxon>
    </lineage>
</organism>
<feature type="transmembrane region" description="Helical" evidence="1">
    <location>
        <begin position="72"/>
        <end position="91"/>
    </location>
</feature>
<gene>
    <name evidence="2" type="ORF">BV898_15261</name>
</gene>
<keyword evidence="3" id="KW-1185">Reference proteome</keyword>
<evidence type="ECO:0000313" key="2">
    <source>
        <dbReference type="EMBL" id="OWA50755.1"/>
    </source>
</evidence>
<reference evidence="3" key="1">
    <citation type="submission" date="2017-01" db="EMBL/GenBank/DDBJ databases">
        <title>Comparative genomics of anhydrobiosis in the tardigrade Hypsibius dujardini.</title>
        <authorList>
            <person name="Yoshida Y."/>
            <person name="Koutsovoulos G."/>
            <person name="Laetsch D."/>
            <person name="Stevens L."/>
            <person name="Kumar S."/>
            <person name="Horikawa D."/>
            <person name="Ishino K."/>
            <person name="Komine S."/>
            <person name="Tomita M."/>
            <person name="Blaxter M."/>
            <person name="Arakawa K."/>
        </authorList>
    </citation>
    <scope>NUCLEOTIDE SEQUENCE [LARGE SCALE GENOMIC DNA]</scope>
    <source>
        <strain evidence="3">Z151</strain>
    </source>
</reference>
<sequence>MGFVNQTFVDYHYAYCAATVNFSNASSSHYYPDHFSSAEIIWRCVIGVLCIFGTVSNVTVLFVVISVPKLRIGAGFFIALLLATYLALSALSFRPWTAFGITATLTLTASLPGVFEVGTSYQMSPQGLCNFLILTPFWSFYHSFHRYVLLLPPLVALLAVVKIYVKSHISGRSIHPDRPWTIVRVRLQQRRREVSGMLGLSFGLALLCQFPLITTVMATPLRANDIPIMYCISAIDSDSVRAVERLIGHAALVLCVRCTEPVHTFHSSKPGCNVERNVERMLLPQGQPQAVLMHPL</sequence>
<keyword evidence="1" id="KW-0472">Membrane</keyword>
<protein>
    <submittedName>
        <fullName evidence="2">Uncharacterized protein</fullName>
    </submittedName>
</protein>
<evidence type="ECO:0000256" key="1">
    <source>
        <dbReference type="SAM" id="Phobius"/>
    </source>
</evidence>
<feature type="transmembrane region" description="Helical" evidence="1">
    <location>
        <begin position="147"/>
        <end position="165"/>
    </location>
</feature>
<accession>A0A9X6NB78</accession>
<evidence type="ECO:0000313" key="3">
    <source>
        <dbReference type="Proteomes" id="UP000192578"/>
    </source>
</evidence>
<dbReference type="AlphaFoldDB" id="A0A9X6NB78"/>
<proteinExistence type="predicted"/>
<dbReference type="Proteomes" id="UP000192578">
    <property type="component" value="Unassembled WGS sequence"/>
</dbReference>